<feature type="transmembrane region" description="Helical" evidence="2">
    <location>
        <begin position="134"/>
        <end position="152"/>
    </location>
</feature>
<evidence type="ECO:0000313" key="3">
    <source>
        <dbReference type="EMBL" id="GIX62035.1"/>
    </source>
</evidence>
<comment type="caution">
    <text evidence="3">The sequence shown here is derived from an EMBL/GenBank/DDBJ whole genome shotgun (WGS) entry which is preliminary data.</text>
</comment>
<keyword evidence="2" id="KW-1133">Transmembrane helix</keyword>
<feature type="compositionally biased region" description="Basic and acidic residues" evidence="1">
    <location>
        <begin position="70"/>
        <end position="104"/>
    </location>
</feature>
<name>A0AAV4LQ39_BABCB</name>
<dbReference type="EMBL" id="BPLF01000001">
    <property type="protein sequence ID" value="GIX62035.1"/>
    <property type="molecule type" value="Genomic_DNA"/>
</dbReference>
<reference evidence="3 4" key="1">
    <citation type="submission" date="2021-06" db="EMBL/GenBank/DDBJ databases">
        <title>Genome sequence of Babesia caballi.</title>
        <authorList>
            <person name="Yamagishi J."/>
            <person name="Kidaka T."/>
            <person name="Ochi A."/>
        </authorList>
    </citation>
    <scope>NUCLEOTIDE SEQUENCE [LARGE SCALE GENOMIC DNA]</scope>
    <source>
        <strain evidence="3">USDA-D6B2</strain>
    </source>
</reference>
<proteinExistence type="predicted"/>
<gene>
    <name evidence="3" type="ORF">BcabD6B2_14700</name>
</gene>
<feature type="compositionally biased region" description="Polar residues" evidence="1">
    <location>
        <begin position="114"/>
        <end position="125"/>
    </location>
</feature>
<organism evidence="3 4">
    <name type="scientific">Babesia caballi</name>
    <dbReference type="NCBI Taxonomy" id="5871"/>
    <lineage>
        <taxon>Eukaryota</taxon>
        <taxon>Sar</taxon>
        <taxon>Alveolata</taxon>
        <taxon>Apicomplexa</taxon>
        <taxon>Aconoidasida</taxon>
        <taxon>Piroplasmida</taxon>
        <taxon>Babesiidae</taxon>
        <taxon>Babesia</taxon>
    </lineage>
</organism>
<keyword evidence="2" id="KW-0812">Transmembrane</keyword>
<dbReference type="Proteomes" id="UP001497744">
    <property type="component" value="Unassembled WGS sequence"/>
</dbReference>
<keyword evidence="2" id="KW-0472">Membrane</keyword>
<dbReference type="AlphaFoldDB" id="A0AAV4LQ39"/>
<evidence type="ECO:0000256" key="1">
    <source>
        <dbReference type="SAM" id="MobiDB-lite"/>
    </source>
</evidence>
<accession>A0AAV4LQ39</accession>
<keyword evidence="4" id="KW-1185">Reference proteome</keyword>
<evidence type="ECO:0000256" key="2">
    <source>
        <dbReference type="SAM" id="Phobius"/>
    </source>
</evidence>
<feature type="region of interest" description="Disordered" evidence="1">
    <location>
        <begin position="1"/>
        <end position="128"/>
    </location>
</feature>
<feature type="region of interest" description="Disordered" evidence="1">
    <location>
        <begin position="210"/>
        <end position="232"/>
    </location>
</feature>
<sequence>MAWTKDPEAKPETTPEAEPEVKSDARNDVTREAEEANSEAKPETTPDATPELQIEVKNDVTSETTPEAEPEVKSDARNDVTREAEEANSEAKPENKNDVTREAEEATPEITPEVKSQANSDVTSRSGERGAGRAYLAAVAAAAVTALIAVVYPEERAAPGSEPPAARCPGEKRLALRWVPVGVLAWPGVWGASLGVAGTLKSGRACTHQTHREESQRIVSQAHSRLQYPGASRSSTEDVSLRRWKLCFGASRMRACLMGENMESLGRESGEERRASMDSDLEAFSHYPTDGSLAALANQPTAVTKYPNPLFLSY</sequence>
<protein>
    <submittedName>
        <fullName evidence="3">YSIRK signal domain/LPXTG anchor domain surface protein</fullName>
    </submittedName>
</protein>
<evidence type="ECO:0000313" key="4">
    <source>
        <dbReference type="Proteomes" id="UP001497744"/>
    </source>
</evidence>
<feature type="compositionally biased region" description="Basic and acidic residues" evidence="1">
    <location>
        <begin position="1"/>
        <end position="44"/>
    </location>
</feature>